<proteinExistence type="predicted"/>
<protein>
    <submittedName>
        <fullName evidence="1">Uncharacterized protein</fullName>
    </submittedName>
</protein>
<organism evidence="1 2">
    <name type="scientific">Candidatus Flavonifractor intestinipullorum</name>
    <dbReference type="NCBI Taxonomy" id="2838587"/>
    <lineage>
        <taxon>Bacteria</taxon>
        <taxon>Bacillati</taxon>
        <taxon>Bacillota</taxon>
        <taxon>Clostridia</taxon>
        <taxon>Eubacteriales</taxon>
        <taxon>Oscillospiraceae</taxon>
        <taxon>Flavonifractor</taxon>
    </lineage>
</organism>
<evidence type="ECO:0000313" key="1">
    <source>
        <dbReference type="EMBL" id="HJB57805.1"/>
    </source>
</evidence>
<evidence type="ECO:0000313" key="2">
    <source>
        <dbReference type="Proteomes" id="UP000824208"/>
    </source>
</evidence>
<reference evidence="1" key="1">
    <citation type="journal article" date="2021" name="PeerJ">
        <title>Extensive microbial diversity within the chicken gut microbiome revealed by metagenomics and culture.</title>
        <authorList>
            <person name="Gilroy R."/>
            <person name="Ravi A."/>
            <person name="Getino M."/>
            <person name="Pursley I."/>
            <person name="Horton D.L."/>
            <person name="Alikhan N.F."/>
            <person name="Baker D."/>
            <person name="Gharbi K."/>
            <person name="Hall N."/>
            <person name="Watson M."/>
            <person name="Adriaenssens E.M."/>
            <person name="Foster-Nyarko E."/>
            <person name="Jarju S."/>
            <person name="Secka A."/>
            <person name="Antonio M."/>
            <person name="Oren A."/>
            <person name="Chaudhuri R.R."/>
            <person name="La Ragione R."/>
            <person name="Hildebrand F."/>
            <person name="Pallen M.J."/>
        </authorList>
    </citation>
    <scope>NUCLEOTIDE SEQUENCE</scope>
    <source>
        <strain evidence="1">CHK189-11263</strain>
    </source>
</reference>
<dbReference type="EMBL" id="DWYC01000087">
    <property type="protein sequence ID" value="HJB57805.1"/>
    <property type="molecule type" value="Genomic_DNA"/>
</dbReference>
<comment type="caution">
    <text evidence="1">The sequence shown here is derived from an EMBL/GenBank/DDBJ whole genome shotgun (WGS) entry which is preliminary data.</text>
</comment>
<reference evidence="1" key="2">
    <citation type="submission" date="2021-04" db="EMBL/GenBank/DDBJ databases">
        <authorList>
            <person name="Gilroy R."/>
        </authorList>
    </citation>
    <scope>NUCLEOTIDE SEQUENCE</scope>
    <source>
        <strain evidence="1">CHK189-11263</strain>
    </source>
</reference>
<gene>
    <name evidence="1" type="ORF">H9714_09665</name>
</gene>
<accession>A0A9D2MBJ5</accession>
<dbReference type="Proteomes" id="UP000824208">
    <property type="component" value="Unassembled WGS sequence"/>
</dbReference>
<sequence length="168" mass="18830">MTIHPIQGAGVALYITPAELETRGLTARELSAVQAGALARQACAAVGLLPEGELEIEAFPDRSGVLLFVRFRPPERMWFSFETLEPLFAAARAGEEPPERCALYWCAQRWWLSLEGEAESWAARLSEFGRRERERPHLAAHLAEFGQTVFPCRALHELGRYAPARERA</sequence>
<name>A0A9D2MBJ5_9FIRM</name>
<dbReference type="AlphaFoldDB" id="A0A9D2MBJ5"/>